<sequence>MRLLSLRLKNLNSLEGEWLVDFTHPDYEAQGLFAITGPTGSGKSTLLDAVSLALFGRTPRLDRISASQNDIMSRHTGECFAEVCFETDEGQFRAHWAQHRARKQPQGELQSPRHELAKIECGTVLAHQLRRVASEVERLTGMDFDRFTRSMLLAQGNFAAFLQADADQRAPILEQITGTAIYSDLSILAHERYSAEKRTLQDLMQSLDHIELLSPEQEQHMQQELEDVNAALRDLDTELNQYRAIRHALEKREQLLQNKRLIAQQVNDLEHRKQAFAAAAQRLKEAEKAAQLEKKHYALTAQRTALQQAKARQHALMQRLPPLQQQLDQCQATRERTEKEVQRAEAALQTQRPVFQQTRALDGELQRLDKELQRCTEQKQQLTAAQQTEWQRLEDCQKELQQTQAQHDTVKQYLDHNQQDSHLSAELGAMLHCADYVDSLQTELKKKKGVLQQVQERRNQLDAQHQDLVLAQAKNENQLQQALDLVQQNEHNWQALTQNRSLAQWQEQLDAQKVQYNRASALMEFALEAQTWQHQQRLRQQRMATLIEQEQQTQHALDQALIVVQSKEQAAHALERLLASEQRIMTMEHERALLEQDTPCPLCGSTEHPWADKAITPPIAQTQHELNQATQQLQRLQQQVQTQRDALHRTQGQLHSEQAQAEQEQQQQTQRMQRFAERHGLDTTPLQQQLAQPEALQHALQQAKEAWQHTERQLAQITTLETALLAAKQALMQQEQIDATTRLKVEQCHAQRQEHAQRVAECQHDVDQLVKRVAQEQEKQVEAFQPYGFKAEQRPADFIAELQIRQQRWETQLSALQQSRDQLQQLTLNHKDQQAHYTQVHQQLQQLEQTVEQLTHERHAIQKTRYELFGHAVVEQRERELEEKLKTSHALHQAAQEAWQELHSRKIHTQEALEEQNGQVGTLSTALTLSETRFLEALLRIGFSSEQAYEQALLPLEEREDLARQQQQLITDAQLLQSQDHDVTQQLSALTAQLGAQDTAQVHEKEQALREDYDIKQQLVGQLSGQLTRNQQQKQKTAAHQQIVAQQKKEVEKWSQLRELIGSADGKKFRNFAQGLTFDRMVHHANQQLERMQDRYLLLRHPTEPLVLSVIDNYQAGEVRSTKNLSGGESFLISLALALGLSHMASQNVRLDSLFLDEGFGTLDEDALDIALDTLSALYQEGKIIGVISHVPALKERIATQVQVHPLQGGRSRLEGPGCARIA</sequence>
<feature type="coiled-coil region" evidence="1">
    <location>
        <begin position="437"/>
        <end position="471"/>
    </location>
</feature>
<dbReference type="AlphaFoldDB" id="A0A1U9JXU2"/>
<dbReference type="InterPro" id="IPR038729">
    <property type="entry name" value="Rad50/SbcC_AAA"/>
</dbReference>
<dbReference type="GO" id="GO:0016887">
    <property type="term" value="F:ATP hydrolysis activity"/>
    <property type="evidence" value="ECO:0007669"/>
    <property type="project" value="InterPro"/>
</dbReference>
<dbReference type="GO" id="GO:0006302">
    <property type="term" value="P:double-strand break repair"/>
    <property type="evidence" value="ECO:0007669"/>
    <property type="project" value="InterPro"/>
</dbReference>
<dbReference type="SUPFAM" id="SSF52540">
    <property type="entry name" value="P-loop containing nucleoside triphosphate hydrolases"/>
    <property type="match status" value="1"/>
</dbReference>
<reference evidence="4 5" key="1">
    <citation type="submission" date="2017-01" db="EMBL/GenBank/DDBJ databases">
        <title>Complete Genome Sequence of Paenalcaligenes hominis, Isolated from a paraplegic Patient with neurogenic bladder.</title>
        <authorList>
            <person name="Mukhopadhyay R."/>
            <person name="Joaquin J."/>
            <person name="Hogue R."/>
            <person name="Kilaru A."/>
            <person name="Jospin G."/>
            <person name="Mars K."/>
            <person name="Eisen J.A."/>
            <person name="Chaturvedi V."/>
        </authorList>
    </citation>
    <scope>NUCLEOTIDE SEQUENCE [LARGE SCALE GENOMIC DNA]</scope>
    <source>
        <strain evidence="4 5">15S00501</strain>
    </source>
</reference>
<dbReference type="Pfam" id="PF13476">
    <property type="entry name" value="AAA_23"/>
    <property type="match status" value="1"/>
</dbReference>
<name>A0A1U9JXU2_9BURK</name>
<feature type="region of interest" description="Disordered" evidence="2">
    <location>
        <begin position="640"/>
        <end position="674"/>
    </location>
</feature>
<feature type="compositionally biased region" description="Low complexity" evidence="2">
    <location>
        <begin position="657"/>
        <end position="670"/>
    </location>
</feature>
<feature type="domain" description="Rad50/SbcC-type AAA" evidence="3">
    <location>
        <begin position="5"/>
        <end position="239"/>
    </location>
</feature>
<feature type="coiled-coil region" evidence="1">
    <location>
        <begin position="218"/>
        <end position="286"/>
    </location>
</feature>
<dbReference type="STRING" id="643674.PAEH1_01660"/>
<keyword evidence="1" id="KW-0175">Coiled coil</keyword>
<dbReference type="EMBL" id="CP019697">
    <property type="protein sequence ID" value="AQS50582.1"/>
    <property type="molecule type" value="Genomic_DNA"/>
</dbReference>
<proteinExistence type="predicted"/>
<dbReference type="InterPro" id="IPR027417">
    <property type="entry name" value="P-loop_NTPase"/>
</dbReference>
<dbReference type="PANTHER" id="PTHR32114:SF2">
    <property type="entry name" value="ABC TRANSPORTER ABCH.3"/>
    <property type="match status" value="1"/>
</dbReference>
<protein>
    <recommendedName>
        <fullName evidence="3">Rad50/SbcC-type AAA domain-containing protein</fullName>
    </recommendedName>
</protein>
<gene>
    <name evidence="4" type="ORF">PAEH1_01660</name>
</gene>
<accession>A0A1U9JXU2</accession>
<feature type="coiled-coil region" evidence="1">
    <location>
        <begin position="327"/>
        <end position="413"/>
    </location>
</feature>
<dbReference type="Proteomes" id="UP000189369">
    <property type="component" value="Chromosome"/>
</dbReference>
<dbReference type="PANTHER" id="PTHR32114">
    <property type="entry name" value="ABC TRANSPORTER ABCH.3"/>
    <property type="match status" value="1"/>
</dbReference>
<evidence type="ECO:0000313" key="4">
    <source>
        <dbReference type="EMBL" id="AQS50582.1"/>
    </source>
</evidence>
<organism evidence="4 5">
    <name type="scientific">Paenalcaligenes hominis</name>
    <dbReference type="NCBI Taxonomy" id="643674"/>
    <lineage>
        <taxon>Bacteria</taxon>
        <taxon>Pseudomonadati</taxon>
        <taxon>Pseudomonadota</taxon>
        <taxon>Betaproteobacteria</taxon>
        <taxon>Burkholderiales</taxon>
        <taxon>Alcaligenaceae</taxon>
        <taxon>Paenalcaligenes</taxon>
    </lineage>
</organism>
<dbReference type="Pfam" id="PF13558">
    <property type="entry name" value="SbcC_Walker_B"/>
    <property type="match status" value="1"/>
</dbReference>
<evidence type="ECO:0000256" key="1">
    <source>
        <dbReference type="SAM" id="Coils"/>
    </source>
</evidence>
<dbReference type="KEGG" id="phn:PAEH1_01660"/>
<evidence type="ECO:0000313" key="5">
    <source>
        <dbReference type="Proteomes" id="UP000189369"/>
    </source>
</evidence>
<evidence type="ECO:0000256" key="2">
    <source>
        <dbReference type="SAM" id="MobiDB-lite"/>
    </source>
</evidence>
<evidence type="ECO:0000259" key="3">
    <source>
        <dbReference type="Pfam" id="PF13476"/>
    </source>
</evidence>
<dbReference type="Gene3D" id="3.40.50.300">
    <property type="entry name" value="P-loop containing nucleotide triphosphate hydrolases"/>
    <property type="match status" value="2"/>
</dbReference>
<feature type="coiled-coil region" evidence="1">
    <location>
        <begin position="759"/>
        <end position="864"/>
    </location>
</feature>
<dbReference type="OrthoDB" id="9795626at2"/>